<dbReference type="EMBL" id="KK914227">
    <property type="protein sequence ID" value="KDP45641.1"/>
    <property type="molecule type" value="Genomic_DNA"/>
</dbReference>
<name>A0A067LAZ2_JATCU</name>
<evidence type="ECO:0000313" key="2">
    <source>
        <dbReference type="EMBL" id="KDP45641.1"/>
    </source>
</evidence>
<gene>
    <name evidence="2" type="ORF">JCGZ_17248</name>
</gene>
<sequence>MVFHLLRYKSIRGGHGSGTTGLGSGYGLEPNGFNFDFDSGSLTVPKSSIFRRFLPVLDRFWSVSDDSGWFQTELKQSVLTGTETAVSRFQNWWNRNRTGSDRFQFWFRPISVPTGFGSSSHRFGTDGSSSENRILATPT</sequence>
<keyword evidence="3" id="KW-1185">Reference proteome</keyword>
<organism evidence="2 3">
    <name type="scientific">Jatropha curcas</name>
    <name type="common">Barbados nut</name>
    <dbReference type="NCBI Taxonomy" id="180498"/>
    <lineage>
        <taxon>Eukaryota</taxon>
        <taxon>Viridiplantae</taxon>
        <taxon>Streptophyta</taxon>
        <taxon>Embryophyta</taxon>
        <taxon>Tracheophyta</taxon>
        <taxon>Spermatophyta</taxon>
        <taxon>Magnoliopsida</taxon>
        <taxon>eudicotyledons</taxon>
        <taxon>Gunneridae</taxon>
        <taxon>Pentapetalae</taxon>
        <taxon>rosids</taxon>
        <taxon>fabids</taxon>
        <taxon>Malpighiales</taxon>
        <taxon>Euphorbiaceae</taxon>
        <taxon>Crotonoideae</taxon>
        <taxon>Jatropheae</taxon>
        <taxon>Jatropha</taxon>
    </lineage>
</organism>
<dbReference type="Proteomes" id="UP000027138">
    <property type="component" value="Unassembled WGS sequence"/>
</dbReference>
<evidence type="ECO:0000256" key="1">
    <source>
        <dbReference type="SAM" id="MobiDB-lite"/>
    </source>
</evidence>
<evidence type="ECO:0000313" key="3">
    <source>
        <dbReference type="Proteomes" id="UP000027138"/>
    </source>
</evidence>
<dbReference type="AlphaFoldDB" id="A0A067LAZ2"/>
<reference evidence="2 3" key="1">
    <citation type="journal article" date="2014" name="PLoS ONE">
        <title>Global Analysis of Gene Expression Profiles in Physic Nut (Jatropha curcas L.) Seedlings Exposed to Salt Stress.</title>
        <authorList>
            <person name="Zhang L."/>
            <person name="Zhang C."/>
            <person name="Wu P."/>
            <person name="Chen Y."/>
            <person name="Li M."/>
            <person name="Jiang H."/>
            <person name="Wu G."/>
        </authorList>
    </citation>
    <scope>NUCLEOTIDE SEQUENCE [LARGE SCALE GENOMIC DNA]</scope>
    <source>
        <strain evidence="3">cv. GZQX0401</strain>
        <tissue evidence="2">Young leaves</tissue>
    </source>
</reference>
<feature type="region of interest" description="Disordered" evidence="1">
    <location>
        <begin position="118"/>
        <end position="139"/>
    </location>
</feature>
<proteinExistence type="predicted"/>
<accession>A0A067LAZ2</accession>
<protein>
    <submittedName>
        <fullName evidence="2">Uncharacterized protein</fullName>
    </submittedName>
</protein>